<accession>A0A150K905</accession>
<dbReference type="Proteomes" id="UP000075288">
    <property type="component" value="Unassembled WGS sequence"/>
</dbReference>
<evidence type="ECO:0000313" key="1">
    <source>
        <dbReference type="EMBL" id="KYC65394.1"/>
    </source>
</evidence>
<organism evidence="1 3">
    <name type="scientific">Heyndrickxia coagulans</name>
    <name type="common">Weizmannia coagulans</name>
    <dbReference type="NCBI Taxonomy" id="1398"/>
    <lineage>
        <taxon>Bacteria</taxon>
        <taxon>Bacillati</taxon>
        <taxon>Bacillota</taxon>
        <taxon>Bacilli</taxon>
        <taxon>Bacillales</taxon>
        <taxon>Bacillaceae</taxon>
        <taxon>Heyndrickxia</taxon>
    </lineage>
</organism>
<proteinExistence type="predicted"/>
<protein>
    <submittedName>
        <fullName evidence="1">Uncharacterized protein</fullName>
    </submittedName>
</protein>
<sequence length="38" mass="4345">MQGKIGFGEYVGDYFRGKIVRNAILNGKTVRIIFMHSK</sequence>
<dbReference type="Proteomes" id="UP000075304">
    <property type="component" value="Unassembled WGS sequence"/>
</dbReference>
<dbReference type="EMBL" id="LQYI01000034">
    <property type="protein sequence ID" value="KYC71264.1"/>
    <property type="molecule type" value="Genomic_DNA"/>
</dbReference>
<dbReference type="PATRIC" id="fig|1398.25.peg.2171"/>
<gene>
    <name evidence="1" type="ORF">B4098_1656</name>
    <name evidence="2" type="ORF">B4099_1868</name>
</gene>
<reference evidence="3 4" key="1">
    <citation type="submission" date="2016-01" db="EMBL/GenBank/DDBJ databases">
        <title>Genome Sequences of Twelve Sporeforming Bacillus Species Isolated from Foods.</title>
        <authorList>
            <person name="Berendsen E.M."/>
            <person name="Wells-Bennik M.H."/>
            <person name="Krawcyk A.O."/>
            <person name="De Jong A."/>
            <person name="Holsappel S."/>
            <person name="Eijlander R.T."/>
            <person name="Kuipers O.P."/>
        </authorList>
    </citation>
    <scope>NUCLEOTIDE SEQUENCE [LARGE SCALE GENOMIC DNA]</scope>
    <source>
        <strain evidence="1 3">B4098</strain>
        <strain evidence="2 4">B4099</strain>
    </source>
</reference>
<comment type="caution">
    <text evidence="1">The sequence shown here is derived from an EMBL/GenBank/DDBJ whole genome shotgun (WGS) entry which is preliminary data.</text>
</comment>
<evidence type="ECO:0000313" key="4">
    <source>
        <dbReference type="Proteomes" id="UP000075304"/>
    </source>
</evidence>
<evidence type="ECO:0000313" key="2">
    <source>
        <dbReference type="EMBL" id="KYC71264.1"/>
    </source>
</evidence>
<dbReference type="AlphaFoldDB" id="A0A150K905"/>
<evidence type="ECO:0000313" key="3">
    <source>
        <dbReference type="Proteomes" id="UP000075288"/>
    </source>
</evidence>
<dbReference type="EMBL" id="LQYG01000017">
    <property type="protein sequence ID" value="KYC65394.1"/>
    <property type="molecule type" value="Genomic_DNA"/>
</dbReference>
<name>A0A150K905_HEYCO</name>